<feature type="region of interest" description="Disordered" evidence="1">
    <location>
        <begin position="39"/>
        <end position="64"/>
    </location>
</feature>
<sequence length="266" mass="29836">MSSTSTYVSITPITPARKSVAGCPVNPVPLLRVLESSNQDLSTCEPQPGANNNDNNDSSSPEPIKASQTHLLVVPDLDCMEKPRKQFGLDVPKSGLAQRRCSTPLLSLNNGGAKSFDPIPMREPDLRKQSFATPQMRRKSSNDVFASLFHGRTSEPSAPGRAGEEPLLLQMLRRQHHRTLRILIILLLVFVVCRAPRAIILMIGWLQSHCLCVSPTQAYAWLHYASLWSHTSAVFDTIVYGFWGNRTYRTRLRHWYSKCITCTKHE</sequence>
<keyword evidence="2" id="KW-0812">Transmembrane</keyword>
<dbReference type="Gene3D" id="1.20.1070.10">
    <property type="entry name" value="Rhodopsin 7-helix transmembrane proteins"/>
    <property type="match status" value="1"/>
</dbReference>
<dbReference type="OrthoDB" id="6252782at2759"/>
<keyword evidence="4" id="KW-1185">Reference proteome</keyword>
<proteinExistence type="predicted"/>
<evidence type="ECO:0000256" key="2">
    <source>
        <dbReference type="SAM" id="Phobius"/>
    </source>
</evidence>
<evidence type="ECO:0000256" key="1">
    <source>
        <dbReference type="SAM" id="MobiDB-lite"/>
    </source>
</evidence>
<evidence type="ECO:0000313" key="3">
    <source>
        <dbReference type="EMBL" id="VDP82432.1"/>
    </source>
</evidence>
<feature type="transmembrane region" description="Helical" evidence="2">
    <location>
        <begin position="180"/>
        <end position="206"/>
    </location>
</feature>
<name>A0A3P8G1M2_9TREM</name>
<evidence type="ECO:0000313" key="4">
    <source>
        <dbReference type="Proteomes" id="UP000272942"/>
    </source>
</evidence>
<keyword evidence="2" id="KW-1133">Transmembrane helix</keyword>
<feature type="transmembrane region" description="Helical" evidence="2">
    <location>
        <begin position="218"/>
        <end position="243"/>
    </location>
</feature>
<dbReference type="SUPFAM" id="SSF81321">
    <property type="entry name" value="Family A G protein-coupled receptor-like"/>
    <property type="match status" value="1"/>
</dbReference>
<evidence type="ECO:0008006" key="5">
    <source>
        <dbReference type="Google" id="ProtNLM"/>
    </source>
</evidence>
<dbReference type="Proteomes" id="UP000272942">
    <property type="component" value="Unassembled WGS sequence"/>
</dbReference>
<organism evidence="3 4">
    <name type="scientific">Echinostoma caproni</name>
    <dbReference type="NCBI Taxonomy" id="27848"/>
    <lineage>
        <taxon>Eukaryota</taxon>
        <taxon>Metazoa</taxon>
        <taxon>Spiralia</taxon>
        <taxon>Lophotrochozoa</taxon>
        <taxon>Platyhelminthes</taxon>
        <taxon>Trematoda</taxon>
        <taxon>Digenea</taxon>
        <taxon>Plagiorchiida</taxon>
        <taxon>Echinostomata</taxon>
        <taxon>Echinostomatoidea</taxon>
        <taxon>Echinostomatidae</taxon>
        <taxon>Echinostoma</taxon>
    </lineage>
</organism>
<dbReference type="AlphaFoldDB" id="A0A3P8G1M2"/>
<protein>
    <recommendedName>
        <fullName evidence="5">G_PROTEIN_RECEP_F1_2 domain-containing protein</fullName>
    </recommendedName>
</protein>
<accession>A0A3P8G1M2</accession>
<reference evidence="3 4" key="1">
    <citation type="submission" date="2018-11" db="EMBL/GenBank/DDBJ databases">
        <authorList>
            <consortium name="Pathogen Informatics"/>
        </authorList>
    </citation>
    <scope>NUCLEOTIDE SEQUENCE [LARGE SCALE GENOMIC DNA]</scope>
    <source>
        <strain evidence="3 4">Egypt</strain>
    </source>
</reference>
<dbReference type="EMBL" id="UZAN01045310">
    <property type="protein sequence ID" value="VDP82432.1"/>
    <property type="molecule type" value="Genomic_DNA"/>
</dbReference>
<keyword evidence="2" id="KW-0472">Membrane</keyword>
<gene>
    <name evidence="3" type="ORF">ECPE_LOCUS7953</name>
</gene>
<feature type="compositionally biased region" description="Low complexity" evidence="1">
    <location>
        <begin position="51"/>
        <end position="60"/>
    </location>
</feature>